<feature type="compositionally biased region" description="Polar residues" evidence="1">
    <location>
        <begin position="85"/>
        <end position="111"/>
    </location>
</feature>
<sequence length="119" mass="12570">MLAGCRSLAARTLTWINFRDAPPPTVVVFAEDPLREPTDGRGVDSLSLRGEKEPEANSCDSSPTGTCTGQRFKISKLSSPAAASDLSTLTSDPAASESGHTATSSVAGRNSRQAERNYR</sequence>
<evidence type="ECO:0000313" key="5">
    <source>
        <dbReference type="Proteomes" id="UP000438429"/>
    </source>
</evidence>
<evidence type="ECO:0000256" key="1">
    <source>
        <dbReference type="SAM" id="MobiDB-lite"/>
    </source>
</evidence>
<proteinExistence type="predicted"/>
<dbReference type="AlphaFoldDB" id="A0A2U9CGQ1"/>
<feature type="region of interest" description="Disordered" evidence="1">
    <location>
        <begin position="82"/>
        <end position="119"/>
    </location>
</feature>
<accession>A0A2U9CGQ1</accession>
<dbReference type="Proteomes" id="UP000438429">
    <property type="component" value="Unassembled WGS sequence"/>
</dbReference>
<organism evidence="2 4">
    <name type="scientific">Scophthalmus maximus</name>
    <name type="common">Turbot</name>
    <name type="synonym">Psetta maxima</name>
    <dbReference type="NCBI Taxonomy" id="52904"/>
    <lineage>
        <taxon>Eukaryota</taxon>
        <taxon>Metazoa</taxon>
        <taxon>Chordata</taxon>
        <taxon>Craniata</taxon>
        <taxon>Vertebrata</taxon>
        <taxon>Euteleostomi</taxon>
        <taxon>Actinopterygii</taxon>
        <taxon>Neopterygii</taxon>
        <taxon>Teleostei</taxon>
        <taxon>Neoteleostei</taxon>
        <taxon>Acanthomorphata</taxon>
        <taxon>Carangaria</taxon>
        <taxon>Pleuronectiformes</taxon>
        <taxon>Pleuronectoidei</taxon>
        <taxon>Scophthalmidae</taxon>
        <taxon>Scophthalmus</taxon>
    </lineage>
</organism>
<evidence type="ECO:0000313" key="2">
    <source>
        <dbReference type="EMBL" id="AWP15794.1"/>
    </source>
</evidence>
<dbReference type="EMBL" id="CP026258">
    <property type="protein sequence ID" value="AWP15794.1"/>
    <property type="molecule type" value="Genomic_DNA"/>
</dbReference>
<name>A0A2U9CGQ1_SCOMX</name>
<dbReference type="Proteomes" id="UP000246464">
    <property type="component" value="Chromosome 16"/>
</dbReference>
<feature type="region of interest" description="Disordered" evidence="1">
    <location>
        <begin position="31"/>
        <end position="65"/>
    </location>
</feature>
<reference evidence="2 4" key="1">
    <citation type="submission" date="2017-12" db="EMBL/GenBank/DDBJ databases">
        <title>Integrating genomic resources of turbot (Scophthalmus maximus) in depth evaluation of genetic and physical mapping variation across individuals.</title>
        <authorList>
            <person name="Martinez P."/>
        </authorList>
    </citation>
    <scope>NUCLEOTIDE SEQUENCE [LARGE SCALE GENOMIC DNA]</scope>
</reference>
<evidence type="ECO:0000313" key="3">
    <source>
        <dbReference type="EMBL" id="KAF0032132.1"/>
    </source>
</evidence>
<keyword evidence="4" id="KW-1185">Reference proteome</keyword>
<protein>
    <submittedName>
        <fullName evidence="2">Uncharacterized protein</fullName>
    </submittedName>
</protein>
<evidence type="ECO:0000313" key="4">
    <source>
        <dbReference type="Proteomes" id="UP000246464"/>
    </source>
</evidence>
<reference evidence="3 5" key="2">
    <citation type="submission" date="2019-06" db="EMBL/GenBank/DDBJ databases">
        <title>Draft genomes of female and male turbot (Scophthalmus maximus).</title>
        <authorList>
            <person name="Xu H."/>
            <person name="Xu X.-W."/>
            <person name="Shao C."/>
            <person name="Chen S."/>
        </authorList>
    </citation>
    <scope>NUCLEOTIDE SEQUENCE [LARGE SCALE GENOMIC DNA]</scope>
    <source>
        <strain evidence="3">Ysfricsl-2016a</strain>
        <tissue evidence="3">Blood</tissue>
    </source>
</reference>
<gene>
    <name evidence="3" type="ORF">F2P81_016687</name>
    <name evidence="2" type="ORF">SMAX5B_005243</name>
</gene>
<dbReference type="EMBL" id="VEVO01000014">
    <property type="protein sequence ID" value="KAF0032132.1"/>
    <property type="molecule type" value="Genomic_DNA"/>
</dbReference>
<feature type="compositionally biased region" description="Basic and acidic residues" evidence="1">
    <location>
        <begin position="32"/>
        <end position="42"/>
    </location>
</feature>